<comment type="similarity">
    <text evidence="2">Belongs to the CDP-glycerol glycerophosphotransferase family.</text>
</comment>
<evidence type="ECO:0000256" key="4">
    <source>
        <dbReference type="ARBA" id="ARBA00022679"/>
    </source>
</evidence>
<reference evidence="7 8" key="1">
    <citation type="submission" date="2022-04" db="EMBL/GenBank/DDBJ databases">
        <title>Novel species in genus Arthrobacter.</title>
        <authorList>
            <person name="Liu Y."/>
        </authorList>
    </citation>
    <scope>NUCLEOTIDE SEQUENCE [LARGE SCALE GENOMIC DNA]</scope>
    <source>
        <strain evidence="8">zg-Y462</strain>
    </source>
</reference>
<dbReference type="InterPro" id="IPR007554">
    <property type="entry name" value="Glycerophosphate_synth"/>
</dbReference>
<dbReference type="InterPro" id="IPR043149">
    <property type="entry name" value="TagF_N"/>
</dbReference>
<keyword evidence="4" id="KW-0808">Transferase</keyword>
<evidence type="ECO:0000256" key="3">
    <source>
        <dbReference type="ARBA" id="ARBA00022475"/>
    </source>
</evidence>
<dbReference type="InterPro" id="IPR043148">
    <property type="entry name" value="TagF_C"/>
</dbReference>
<keyword evidence="3" id="KW-1003">Cell membrane</keyword>
<keyword evidence="6" id="KW-0472">Membrane</keyword>
<dbReference type="Pfam" id="PF04464">
    <property type="entry name" value="Glyphos_transf"/>
    <property type="match status" value="1"/>
</dbReference>
<protein>
    <submittedName>
        <fullName evidence="7">CDP-glycerol glycerophosphotransferase family protein</fullName>
    </submittedName>
</protein>
<accession>A0ABY4DI90</accession>
<keyword evidence="8" id="KW-1185">Reference proteome</keyword>
<keyword evidence="5" id="KW-0777">Teichoic acid biosynthesis</keyword>
<sequence length="991" mass="108314">MKGTHWLKQGVRGLLGRAPRQTLEVSSTSPWVAPELPPVPVPGPDTAALASWLQEAAAIAEAVNAETTEARARQWCIDRLEDLQPHVEYLQHSGEEHFMLLQKFIAAVIQGVGGTEVLRSLGVHQRVLLSLTADGRRGDLLLVLADLQDNGRSYRTEATSDPQVAGSRAAAPGYLVLLSEPIDSRLLSLGAVDLPVKAQLTRFEWAEQGTLTIGAWAYLPGINPADCELRVELRQQESATAVALAVTRGTDQRVDTTAADRFRSYAGAAFTVEVDTPALPGVQESGRSSEWFFHVTLLSEDFTASDRIRVRNQDLVPRRLPVGASLNARTRAIALMDADKGLRLKTIRYSCAASTVHVEGNVVTVGFGRTGDVVPAALYLEAEGENAQEFRQEANEPTFTLHMSRDEVPGNQEKRWTVKALLPNGRTVPVGWAGSGSDLSAVSAPSAALRMECTGYGYLQVSLRPLRLTLSSARMVDGAGTVILEGQTGGGYGHKDAAVPMLMLLTARNEVRASSARWLDNAGRFQAEFPLVQDRWGYGESALEPGHYRVLHRIPEECGGGVARVPALGGLLTSLPLHLGHDLMHLELVGEGNEQDLVLRVAAPRNPDDRTALRRSQAIADYAQTADPVDSEIVLFESFDGKSSSDSGRAISNVLGERIPRLQRYWTIADFSVPVPPGCTPVLRESPEWFKLLATAGYLVNNNNFPHYFRKRPGQFYLQTWHGTPLKRVGTDTPIAGTTASYRALISREGAVWDMLLAQNEFAADTLAAAFGYRGEPAVFGYPRNDALAADTAPARRAEARRRLGIESGKKVLLYVPTWRDNRDAANPYLDFEAAAAGLGEDYLMLYRGHHKIAGKRKTTGQDFYLDVTAHPEINDLYLAADLLVTDYSSAMFDFCVTGKPMYFLTPDLARYRDSERGFYIDLETEAPGPLVETTEELVAAIRAAEAAAEPYRSRHRKFTLRYLTADDGAAAIRVVNAVWSLTEGTTSINS</sequence>
<evidence type="ECO:0000256" key="6">
    <source>
        <dbReference type="ARBA" id="ARBA00023136"/>
    </source>
</evidence>
<evidence type="ECO:0000313" key="8">
    <source>
        <dbReference type="Proteomes" id="UP000829758"/>
    </source>
</evidence>
<evidence type="ECO:0000256" key="2">
    <source>
        <dbReference type="ARBA" id="ARBA00010488"/>
    </source>
</evidence>
<gene>
    <name evidence="7" type="ORF">MUK71_10540</name>
</gene>
<dbReference type="EMBL" id="CP094984">
    <property type="protein sequence ID" value="UON91061.1"/>
    <property type="molecule type" value="Genomic_DNA"/>
</dbReference>
<dbReference type="SUPFAM" id="SSF53756">
    <property type="entry name" value="UDP-Glycosyltransferase/glycogen phosphorylase"/>
    <property type="match status" value="1"/>
</dbReference>
<dbReference type="Gene3D" id="3.40.50.12580">
    <property type="match status" value="1"/>
</dbReference>
<dbReference type="RefSeq" id="WP_244802769.1">
    <property type="nucleotide sequence ID" value="NZ_CP094984.1"/>
</dbReference>
<dbReference type="Proteomes" id="UP000829758">
    <property type="component" value="Chromosome"/>
</dbReference>
<dbReference type="Gene3D" id="3.40.50.11820">
    <property type="match status" value="1"/>
</dbReference>
<dbReference type="InterPro" id="IPR051612">
    <property type="entry name" value="Teichoic_Acid_Biosynth"/>
</dbReference>
<name>A0ABY4DI90_9MICC</name>
<organism evidence="7 8">
    <name type="scientific">Arthrobacter zhangbolii</name>
    <dbReference type="NCBI Taxonomy" id="2886936"/>
    <lineage>
        <taxon>Bacteria</taxon>
        <taxon>Bacillati</taxon>
        <taxon>Actinomycetota</taxon>
        <taxon>Actinomycetes</taxon>
        <taxon>Micrococcales</taxon>
        <taxon>Micrococcaceae</taxon>
        <taxon>Arthrobacter</taxon>
    </lineage>
</organism>
<dbReference type="PANTHER" id="PTHR37316">
    <property type="entry name" value="TEICHOIC ACID GLYCEROL-PHOSPHATE PRIMASE"/>
    <property type="match status" value="1"/>
</dbReference>
<comment type="subcellular location">
    <subcellularLocation>
        <location evidence="1">Cell membrane</location>
        <topology evidence="1">Peripheral membrane protein</topology>
    </subcellularLocation>
</comment>
<evidence type="ECO:0000256" key="5">
    <source>
        <dbReference type="ARBA" id="ARBA00022944"/>
    </source>
</evidence>
<evidence type="ECO:0000256" key="1">
    <source>
        <dbReference type="ARBA" id="ARBA00004202"/>
    </source>
</evidence>
<evidence type="ECO:0000313" key="7">
    <source>
        <dbReference type="EMBL" id="UON91061.1"/>
    </source>
</evidence>
<dbReference type="PANTHER" id="PTHR37316:SF3">
    <property type="entry name" value="TEICHOIC ACID GLYCEROL-PHOSPHATE TRANSFERASE"/>
    <property type="match status" value="1"/>
</dbReference>
<proteinExistence type="inferred from homology"/>